<dbReference type="OrthoDB" id="59888at2"/>
<dbReference type="InterPro" id="IPR000073">
    <property type="entry name" value="AB_hydrolase_1"/>
</dbReference>
<feature type="chain" id="PRO_5003229272" evidence="1">
    <location>
        <begin position="23"/>
        <end position="272"/>
    </location>
</feature>
<dbReference type="AlphaFoldDB" id="E8V6S1"/>
<dbReference type="GO" id="GO:0016020">
    <property type="term" value="C:membrane"/>
    <property type="evidence" value="ECO:0007669"/>
    <property type="project" value="TreeGrafter"/>
</dbReference>
<gene>
    <name evidence="3" type="ordered locus">AciPR4_3115</name>
</gene>
<accession>E8V6S1</accession>
<keyword evidence="3" id="KW-0378">Hydrolase</keyword>
<dbReference type="Gene3D" id="3.40.50.1820">
    <property type="entry name" value="alpha/beta hydrolase"/>
    <property type="match status" value="1"/>
</dbReference>
<name>E8V6S1_TERSS</name>
<dbReference type="EMBL" id="CP002467">
    <property type="protein sequence ID" value="ADV83873.1"/>
    <property type="molecule type" value="Genomic_DNA"/>
</dbReference>
<sequence length="272" mass="30363">MICFRRNILCLFVLMATSTFTAESQMYPAKKHQLYLNCIGERRGPVVVFESGLDNTSSDWSKVQTEVAKFTEACSYDRAGLGKSTTDATPGYGPAADTLEEKVEDLRQLLLSAHIPPPYLSVGHSAGGILVRRFASKYPDTVQGMVLVDSAHEEQVWRFIDIDPKVIQGVSLKPDDLRKGGMLPARERFAWNTQIPLIVIEHGRSITRDGLTKAHEAEFEAAMHWMQKDLASRSPQGELRTAKHSGHDIELEEPAVVTRAIQDIWDKLETGK</sequence>
<dbReference type="Pfam" id="PF00561">
    <property type="entry name" value="Abhydrolase_1"/>
    <property type="match status" value="1"/>
</dbReference>
<dbReference type="eggNOG" id="COG0596">
    <property type="taxonomic scope" value="Bacteria"/>
</dbReference>
<dbReference type="STRING" id="401053.AciPR4_3115"/>
<organism evidence="3 4">
    <name type="scientific">Terriglobus saanensis (strain ATCC BAA-1853 / DSM 23119 / SP1PR4)</name>
    <dbReference type="NCBI Taxonomy" id="401053"/>
    <lineage>
        <taxon>Bacteria</taxon>
        <taxon>Pseudomonadati</taxon>
        <taxon>Acidobacteriota</taxon>
        <taxon>Terriglobia</taxon>
        <taxon>Terriglobales</taxon>
        <taxon>Acidobacteriaceae</taxon>
        <taxon>Terriglobus</taxon>
    </lineage>
</organism>
<dbReference type="KEGG" id="tsa:AciPR4_3115"/>
<feature type="signal peptide" evidence="1">
    <location>
        <begin position="1"/>
        <end position="22"/>
    </location>
</feature>
<evidence type="ECO:0000313" key="4">
    <source>
        <dbReference type="Proteomes" id="UP000006844"/>
    </source>
</evidence>
<evidence type="ECO:0000256" key="1">
    <source>
        <dbReference type="SAM" id="SignalP"/>
    </source>
</evidence>
<dbReference type="PANTHER" id="PTHR43798:SF33">
    <property type="entry name" value="HYDROLASE, PUTATIVE (AFU_ORTHOLOGUE AFUA_2G14860)-RELATED"/>
    <property type="match status" value="1"/>
</dbReference>
<dbReference type="HOGENOM" id="CLU_020336_9_0_0"/>
<keyword evidence="1" id="KW-0732">Signal</keyword>
<feature type="domain" description="AB hydrolase-1" evidence="2">
    <location>
        <begin position="45"/>
        <end position="157"/>
    </location>
</feature>
<proteinExistence type="predicted"/>
<evidence type="ECO:0000259" key="2">
    <source>
        <dbReference type="Pfam" id="PF00561"/>
    </source>
</evidence>
<dbReference type="Proteomes" id="UP000006844">
    <property type="component" value="Chromosome"/>
</dbReference>
<dbReference type="PANTHER" id="PTHR43798">
    <property type="entry name" value="MONOACYLGLYCEROL LIPASE"/>
    <property type="match status" value="1"/>
</dbReference>
<dbReference type="InterPro" id="IPR050266">
    <property type="entry name" value="AB_hydrolase_sf"/>
</dbReference>
<protein>
    <submittedName>
        <fullName evidence="3">Alpha/beta hydrolase fold protein</fullName>
    </submittedName>
</protein>
<dbReference type="GO" id="GO:0016787">
    <property type="term" value="F:hydrolase activity"/>
    <property type="evidence" value="ECO:0007669"/>
    <property type="project" value="UniProtKB-KW"/>
</dbReference>
<evidence type="ECO:0000313" key="3">
    <source>
        <dbReference type="EMBL" id="ADV83873.1"/>
    </source>
</evidence>
<reference evidence="3 4" key="1">
    <citation type="journal article" date="2012" name="Stand. Genomic Sci.">
        <title>Complete genome sequence of Terriglobus saanensis type strain SP1PR4(T), an Acidobacteria from tundra soil.</title>
        <authorList>
            <person name="Rawat S.R."/>
            <person name="Mannisto M.K."/>
            <person name="Starovoytov V."/>
            <person name="Goodwin L."/>
            <person name="Nolan M."/>
            <person name="Hauser L."/>
            <person name="Land M."/>
            <person name="Davenport K.W."/>
            <person name="Woyke T."/>
            <person name="Haggblom M.M."/>
        </authorList>
    </citation>
    <scope>NUCLEOTIDE SEQUENCE</scope>
    <source>
        <strain evidence="4">ATCC BAA-1853 / DSM 23119 / SP1PR4</strain>
    </source>
</reference>
<keyword evidence="4" id="KW-1185">Reference proteome</keyword>
<dbReference type="SUPFAM" id="SSF53474">
    <property type="entry name" value="alpha/beta-Hydrolases"/>
    <property type="match status" value="1"/>
</dbReference>
<dbReference type="InterPro" id="IPR029058">
    <property type="entry name" value="AB_hydrolase_fold"/>
</dbReference>